<dbReference type="AlphaFoldDB" id="A0A812SM09"/>
<dbReference type="InterPro" id="IPR018273">
    <property type="entry name" value="Ribosomal_eS17_CS"/>
</dbReference>
<keyword evidence="5" id="KW-1185">Reference proteome</keyword>
<comment type="caution">
    <text evidence="4">The sequence shown here is derived from an EMBL/GenBank/DDBJ whole genome shotgun (WGS) entry which is preliminary data.</text>
</comment>
<dbReference type="PANTHER" id="PTHR10732">
    <property type="entry name" value="40S RIBOSOMAL PROTEIN S17"/>
    <property type="match status" value="1"/>
</dbReference>
<dbReference type="FunFam" id="1.10.60.20:FF:000001">
    <property type="entry name" value="40S ribosomal protein S17"/>
    <property type="match status" value="1"/>
</dbReference>
<dbReference type="GO" id="GO:0005840">
    <property type="term" value="C:ribosome"/>
    <property type="evidence" value="ECO:0007669"/>
    <property type="project" value="UniProtKB-KW"/>
</dbReference>
<comment type="similarity">
    <text evidence="1">Belongs to the eukaryotic ribosomal protein eS17 family.</text>
</comment>
<evidence type="ECO:0000256" key="1">
    <source>
        <dbReference type="ARBA" id="ARBA00010444"/>
    </source>
</evidence>
<accession>A0A812SM09</accession>
<sequence length="168" mass="19299">MGRVRTKTVKKAARVIVEKYYSKLTLDFQVNKKITEEVATVPSKRLRNKIAGFTTHLMKRIQKGPVRGISLKLQEEERERRMEFVNTEFIQVDPDTRDMLKELEMDRLPNITTSNATLTGITMGTGLGIRFTCCLRHRTEYRSFQLEPFCSIVTAKLLKSCPCASLPN</sequence>
<keyword evidence="2" id="KW-0689">Ribosomal protein</keyword>
<dbReference type="NCBIfam" id="NF002242">
    <property type="entry name" value="PRK01151.1"/>
    <property type="match status" value="1"/>
</dbReference>
<evidence type="ECO:0000313" key="5">
    <source>
        <dbReference type="Proteomes" id="UP000649617"/>
    </source>
</evidence>
<dbReference type="GO" id="GO:1990904">
    <property type="term" value="C:ribonucleoprotein complex"/>
    <property type="evidence" value="ECO:0007669"/>
    <property type="project" value="UniProtKB-KW"/>
</dbReference>
<organism evidence="4 5">
    <name type="scientific">Symbiodinium pilosum</name>
    <name type="common">Dinoflagellate</name>
    <dbReference type="NCBI Taxonomy" id="2952"/>
    <lineage>
        <taxon>Eukaryota</taxon>
        <taxon>Sar</taxon>
        <taxon>Alveolata</taxon>
        <taxon>Dinophyceae</taxon>
        <taxon>Suessiales</taxon>
        <taxon>Symbiodiniaceae</taxon>
        <taxon>Symbiodinium</taxon>
    </lineage>
</organism>
<evidence type="ECO:0000256" key="2">
    <source>
        <dbReference type="ARBA" id="ARBA00022980"/>
    </source>
</evidence>
<dbReference type="Proteomes" id="UP000649617">
    <property type="component" value="Unassembled WGS sequence"/>
</dbReference>
<dbReference type="OrthoDB" id="1727351at2759"/>
<evidence type="ECO:0000256" key="3">
    <source>
        <dbReference type="ARBA" id="ARBA00023274"/>
    </source>
</evidence>
<reference evidence="4" key="1">
    <citation type="submission" date="2021-02" db="EMBL/GenBank/DDBJ databases">
        <authorList>
            <person name="Dougan E. K."/>
            <person name="Rhodes N."/>
            <person name="Thang M."/>
            <person name="Chan C."/>
        </authorList>
    </citation>
    <scope>NUCLEOTIDE SEQUENCE</scope>
</reference>
<dbReference type="Pfam" id="PF00833">
    <property type="entry name" value="Ribosomal_S17e"/>
    <property type="match status" value="1"/>
</dbReference>
<dbReference type="SUPFAM" id="SSF116820">
    <property type="entry name" value="Rps17e-like"/>
    <property type="match status" value="1"/>
</dbReference>
<proteinExistence type="inferred from homology"/>
<dbReference type="PROSITE" id="PS00712">
    <property type="entry name" value="RIBOSOMAL_S17E"/>
    <property type="match status" value="1"/>
</dbReference>
<dbReference type="GO" id="GO:0006412">
    <property type="term" value="P:translation"/>
    <property type="evidence" value="ECO:0007669"/>
    <property type="project" value="InterPro"/>
</dbReference>
<dbReference type="EMBL" id="CAJNIZ010026448">
    <property type="protein sequence ID" value="CAE7491942.1"/>
    <property type="molecule type" value="Genomic_DNA"/>
</dbReference>
<dbReference type="Gene3D" id="1.10.60.20">
    <property type="entry name" value="Ribosomal protein S17e-like"/>
    <property type="match status" value="1"/>
</dbReference>
<dbReference type="PANTHER" id="PTHR10732:SF0">
    <property type="entry name" value="40S RIBOSOMAL PROTEIN S17"/>
    <property type="match status" value="1"/>
</dbReference>
<protein>
    <submittedName>
        <fullName evidence="4">RPS17 protein</fullName>
    </submittedName>
</protein>
<gene>
    <name evidence="4" type="primary">RPS17</name>
    <name evidence="4" type="ORF">SPIL2461_LOCUS12682</name>
</gene>
<evidence type="ECO:0000313" key="4">
    <source>
        <dbReference type="EMBL" id="CAE7491942.1"/>
    </source>
</evidence>
<name>A0A812SM09_SYMPI</name>
<dbReference type="InterPro" id="IPR001210">
    <property type="entry name" value="Ribosomal_eS17"/>
</dbReference>
<dbReference type="HAMAP" id="MF_00511">
    <property type="entry name" value="Ribosomal_eS17"/>
    <property type="match status" value="1"/>
</dbReference>
<keyword evidence="3" id="KW-0687">Ribonucleoprotein</keyword>
<dbReference type="InterPro" id="IPR036401">
    <property type="entry name" value="Ribosomal_eS17_sf"/>
</dbReference>
<dbReference type="GO" id="GO:0003735">
    <property type="term" value="F:structural constituent of ribosome"/>
    <property type="evidence" value="ECO:0007669"/>
    <property type="project" value="InterPro"/>
</dbReference>
<dbReference type="GO" id="GO:0005829">
    <property type="term" value="C:cytosol"/>
    <property type="evidence" value="ECO:0007669"/>
    <property type="project" value="UniProtKB-ARBA"/>
</dbReference>